<organism evidence="1 2">
    <name type="scientific">Knoellia aerolata DSM 18566</name>
    <dbReference type="NCBI Taxonomy" id="1385519"/>
    <lineage>
        <taxon>Bacteria</taxon>
        <taxon>Bacillati</taxon>
        <taxon>Actinomycetota</taxon>
        <taxon>Actinomycetes</taxon>
        <taxon>Micrococcales</taxon>
        <taxon>Intrasporangiaceae</taxon>
        <taxon>Knoellia</taxon>
    </lineage>
</organism>
<comment type="caution">
    <text evidence="1">The sequence shown here is derived from an EMBL/GenBank/DDBJ whole genome shotgun (WGS) entry which is preliminary data.</text>
</comment>
<name>A0A0A0IWW2_9MICO</name>
<dbReference type="Proteomes" id="UP000030013">
    <property type="component" value="Unassembled WGS sequence"/>
</dbReference>
<keyword evidence="2" id="KW-1185">Reference proteome</keyword>
<dbReference type="EMBL" id="AVPL01000201">
    <property type="protein sequence ID" value="KGN29700.1"/>
    <property type="molecule type" value="Genomic_DNA"/>
</dbReference>
<gene>
    <name evidence="1" type="ORF">N801_08465</name>
</gene>
<proteinExistence type="predicted"/>
<dbReference type="eggNOG" id="COG1403">
    <property type="taxonomic scope" value="Bacteria"/>
</dbReference>
<dbReference type="AlphaFoldDB" id="A0A0A0IWW2"/>
<sequence>LGAAARRAGAALDAESLAERARRAVASRRVSVRPAADGMAWLSILGPMKDVVGAFCALSAEEGRRHVVDPDLPAEQWDAAVAAARADTRGKGAWLADRALELLSGRAQGQPQPVEVSL</sequence>
<feature type="non-terminal residue" evidence="1">
    <location>
        <position position="118"/>
    </location>
</feature>
<protein>
    <recommendedName>
        <fullName evidence="3">DUF222 domain-containing protein</fullName>
    </recommendedName>
</protein>
<accession>A0A0A0IWW2</accession>
<evidence type="ECO:0000313" key="1">
    <source>
        <dbReference type="EMBL" id="KGN29700.1"/>
    </source>
</evidence>
<feature type="non-terminal residue" evidence="1">
    <location>
        <position position="1"/>
    </location>
</feature>
<reference evidence="1 2" key="1">
    <citation type="submission" date="2013-08" db="EMBL/GenBank/DDBJ databases">
        <title>The genome sequence of Knoellia aerolata.</title>
        <authorList>
            <person name="Zhu W."/>
            <person name="Wang G."/>
        </authorList>
    </citation>
    <scope>NUCLEOTIDE SEQUENCE [LARGE SCALE GENOMIC DNA]</scope>
    <source>
        <strain evidence="1 2">DSM 18566</strain>
    </source>
</reference>
<evidence type="ECO:0008006" key="3">
    <source>
        <dbReference type="Google" id="ProtNLM"/>
    </source>
</evidence>
<evidence type="ECO:0000313" key="2">
    <source>
        <dbReference type="Proteomes" id="UP000030013"/>
    </source>
</evidence>